<evidence type="ECO:0000313" key="3">
    <source>
        <dbReference type="Proteomes" id="UP000439903"/>
    </source>
</evidence>
<feature type="compositionally biased region" description="Basic residues" evidence="1">
    <location>
        <begin position="126"/>
        <end position="135"/>
    </location>
</feature>
<organism evidence="2 3">
    <name type="scientific">Gigaspora margarita</name>
    <dbReference type="NCBI Taxonomy" id="4874"/>
    <lineage>
        <taxon>Eukaryota</taxon>
        <taxon>Fungi</taxon>
        <taxon>Fungi incertae sedis</taxon>
        <taxon>Mucoromycota</taxon>
        <taxon>Glomeromycotina</taxon>
        <taxon>Glomeromycetes</taxon>
        <taxon>Diversisporales</taxon>
        <taxon>Gigasporaceae</taxon>
        <taxon>Gigaspora</taxon>
    </lineage>
</organism>
<protein>
    <submittedName>
        <fullName evidence="2">Uncharacterized protein</fullName>
    </submittedName>
</protein>
<proteinExistence type="predicted"/>
<comment type="caution">
    <text evidence="2">The sequence shown here is derived from an EMBL/GenBank/DDBJ whole genome shotgun (WGS) entry which is preliminary data.</text>
</comment>
<feature type="region of interest" description="Disordered" evidence="1">
    <location>
        <begin position="126"/>
        <end position="183"/>
    </location>
</feature>
<accession>A0A8H3X4I5</accession>
<name>A0A8H3X4I5_GIGMA</name>
<feature type="compositionally biased region" description="Acidic residues" evidence="1">
    <location>
        <begin position="161"/>
        <end position="182"/>
    </location>
</feature>
<dbReference type="AlphaFoldDB" id="A0A8H3X4I5"/>
<dbReference type="Proteomes" id="UP000439903">
    <property type="component" value="Unassembled WGS sequence"/>
</dbReference>
<dbReference type="EMBL" id="WTPW01001801">
    <property type="protein sequence ID" value="KAF0413192.1"/>
    <property type="molecule type" value="Genomic_DNA"/>
</dbReference>
<keyword evidence="3" id="KW-1185">Reference proteome</keyword>
<evidence type="ECO:0000313" key="2">
    <source>
        <dbReference type="EMBL" id="KAF0413192.1"/>
    </source>
</evidence>
<reference evidence="2 3" key="1">
    <citation type="journal article" date="2019" name="Environ. Microbiol.">
        <title>At the nexus of three kingdoms: the genome of the mycorrhizal fungus Gigaspora margarita provides insights into plant, endobacterial and fungal interactions.</title>
        <authorList>
            <person name="Venice F."/>
            <person name="Ghignone S."/>
            <person name="Salvioli di Fossalunga A."/>
            <person name="Amselem J."/>
            <person name="Novero M."/>
            <person name="Xianan X."/>
            <person name="Sedzielewska Toro K."/>
            <person name="Morin E."/>
            <person name="Lipzen A."/>
            <person name="Grigoriev I.V."/>
            <person name="Henrissat B."/>
            <person name="Martin F.M."/>
            <person name="Bonfante P."/>
        </authorList>
    </citation>
    <scope>NUCLEOTIDE SEQUENCE [LARGE SCALE GENOMIC DNA]</scope>
    <source>
        <strain evidence="2 3">BEG34</strain>
    </source>
</reference>
<evidence type="ECO:0000256" key="1">
    <source>
        <dbReference type="SAM" id="MobiDB-lite"/>
    </source>
</evidence>
<sequence length="217" mass="25005">MSLSTEPECFPGYFALLTYSTERENWSYYEFLTTYRNVIISSPPFSEEWNGLDGAWTHRFLRKAKEFKPDDHENLKNKLAVKRTHVLGSLSILDEAGKYNVGDLISEGLSNSFHVDYDKKRKQKRYKEQKKKSFSRTRGDILPNGTKIMKPSPLNYVHSDEGDETDYETTWNDNDEDEEALPSEDSLTFAFNSSKTWTLPSGQNVGNIYAKKISENA</sequence>
<dbReference type="OrthoDB" id="2417204at2759"/>
<gene>
    <name evidence="2" type="ORF">F8M41_007838</name>
</gene>